<reference evidence="4 5" key="1">
    <citation type="submission" date="2019-03" db="EMBL/GenBank/DDBJ databases">
        <title>Genomic Encyclopedia of Type Strains, Phase IV (KMG-IV): sequencing the most valuable type-strain genomes for metagenomic binning, comparative biology and taxonomic classification.</title>
        <authorList>
            <person name="Goeker M."/>
        </authorList>
    </citation>
    <scope>NUCLEOTIDE SEQUENCE [LARGE SCALE GENOMIC DNA]</scope>
    <source>
        <strain evidence="4 5">DSM 18507</strain>
    </source>
</reference>
<feature type="domain" description="Inosine/uridine-preferring nucleoside hydrolase" evidence="3">
    <location>
        <begin position="6"/>
        <end position="303"/>
    </location>
</feature>
<dbReference type="InterPro" id="IPR036452">
    <property type="entry name" value="Ribo_hydro-like"/>
</dbReference>
<keyword evidence="5" id="KW-1185">Reference proteome</keyword>
<dbReference type="InterPro" id="IPR023186">
    <property type="entry name" value="IUNH"/>
</dbReference>
<dbReference type="Proteomes" id="UP000294801">
    <property type="component" value="Unassembled WGS sequence"/>
</dbReference>
<gene>
    <name evidence="4" type="ORF">EV669_11052</name>
</gene>
<dbReference type="SUPFAM" id="SSF53590">
    <property type="entry name" value="Nucleoside hydrolase"/>
    <property type="match status" value="1"/>
</dbReference>
<dbReference type="PROSITE" id="PS01247">
    <property type="entry name" value="IUNH"/>
    <property type="match status" value="1"/>
</dbReference>
<evidence type="ECO:0000256" key="2">
    <source>
        <dbReference type="ARBA" id="ARBA00023295"/>
    </source>
</evidence>
<dbReference type="EMBL" id="SMDA01000010">
    <property type="protein sequence ID" value="TCW29085.1"/>
    <property type="molecule type" value="Genomic_DNA"/>
</dbReference>
<dbReference type="Gene3D" id="3.90.245.10">
    <property type="entry name" value="Ribonucleoside hydrolase-like"/>
    <property type="match status" value="1"/>
</dbReference>
<dbReference type="PANTHER" id="PTHR12304">
    <property type="entry name" value="INOSINE-URIDINE PREFERRING NUCLEOSIDE HYDROLASE"/>
    <property type="match status" value="1"/>
</dbReference>
<evidence type="ECO:0000256" key="1">
    <source>
        <dbReference type="ARBA" id="ARBA00022801"/>
    </source>
</evidence>
<dbReference type="Pfam" id="PF01156">
    <property type="entry name" value="IU_nuc_hydro"/>
    <property type="match status" value="1"/>
</dbReference>
<sequence length="314" mass="33845">MTRIPVIFDTDPGQDDAVAILFMLGAHEEIQPLALTAVAGNVGLHHTSRNARIVCEWAGRPDIPVHAGADRPLLVAPVTAEHVHGKTGLDGVPLHEPSMALADEHAVDFMVRTLREAAPGSITLCPVGPLTNIALALRRDPGCVRGIREIVLMGGAYFEAGNITPAAEFNIYADPHAAQIVLQCGAPITMLPLDVTHQAQTTAERVSRWRALPNRCGPLAANIVTSLERYDVQKFGMHGAPMHDPCVIAYLLAPELFAGRRVNVEVETTSPLTLGATVVDWWGTSGRPANVHWINQVDADGLFARMTEYLARLP</sequence>
<dbReference type="RefSeq" id="WP_132098909.1">
    <property type="nucleotide sequence ID" value="NZ_SMDA01000010.1"/>
</dbReference>
<name>A0ABY2CUE7_GULMO</name>
<dbReference type="CDD" id="cd02651">
    <property type="entry name" value="nuc_hydro_IU_UC_XIUA"/>
    <property type="match status" value="1"/>
</dbReference>
<keyword evidence="2" id="KW-0326">Glycosidase</keyword>
<evidence type="ECO:0000259" key="3">
    <source>
        <dbReference type="Pfam" id="PF01156"/>
    </source>
</evidence>
<dbReference type="PANTHER" id="PTHR12304:SF4">
    <property type="entry name" value="URIDINE NUCLEOSIDASE"/>
    <property type="match status" value="1"/>
</dbReference>
<proteinExistence type="predicted"/>
<protein>
    <submittedName>
        <fullName evidence="4">Purine nucleosidase</fullName>
    </submittedName>
</protein>
<accession>A0ABY2CUE7</accession>
<evidence type="ECO:0000313" key="5">
    <source>
        <dbReference type="Proteomes" id="UP000294801"/>
    </source>
</evidence>
<comment type="caution">
    <text evidence="4">The sequence shown here is derived from an EMBL/GenBank/DDBJ whole genome shotgun (WGS) entry which is preliminary data.</text>
</comment>
<organism evidence="4 5">
    <name type="scientific">Gulbenkiania mobilis</name>
    <dbReference type="NCBI Taxonomy" id="397457"/>
    <lineage>
        <taxon>Bacteria</taxon>
        <taxon>Pseudomonadati</taxon>
        <taxon>Pseudomonadota</taxon>
        <taxon>Betaproteobacteria</taxon>
        <taxon>Neisseriales</taxon>
        <taxon>Chromobacteriaceae</taxon>
        <taxon>Gulbenkiania</taxon>
    </lineage>
</organism>
<dbReference type="InterPro" id="IPR001910">
    <property type="entry name" value="Inosine/uridine_hydrolase_dom"/>
</dbReference>
<evidence type="ECO:0000313" key="4">
    <source>
        <dbReference type="EMBL" id="TCW29085.1"/>
    </source>
</evidence>
<dbReference type="InterPro" id="IPR015910">
    <property type="entry name" value="I/U_nuclsd_hydro_CS"/>
</dbReference>
<keyword evidence="1" id="KW-0378">Hydrolase</keyword>